<dbReference type="Gene3D" id="3.10.310.70">
    <property type="match status" value="1"/>
</dbReference>
<accession>A0A1H3CXF5</accession>
<sequence length="528" mass="58746">MVELWFGGKIYTMINEGDWVEAVVVSEGRVMDTGSTSELYDKYGGMLNEQHNLNGGIMYPGFTDSHLHMMMHGERLLRLDLSFMKSKEEVLRALKQYADNTSPGEWIVGEGFNENQWEENGLIHKSELDEVTGEHPAIITRVCRHALVANSEAVRLAGVTKESPDPQGGRIGKDERGVTGVFHDEAQELIKQQMPGVSSDYLEKALTAAIEDMYARGLTGGHTEDLYYYGGFLKTYRVFRKVIHERGKKFRTNLLVHHKAADEMEEAGLAFGDGAPFTELGAMKIFSDGALGGRTALLNAPYEDDPSNRGVAIHSDEDLDDLFKKARAKAMPVAVHAIGDGAVKAVLERMERFPLKNGQRDRIIHAQILDGELIARLQKLPVVLDIQPSFVASDFPWVIERIGEKRMEYAYAWKTLYDKGVLLAGGSDAPIEEVNPLLGIRAAVDRRATLDFQVYGEEEKLSMYEAISLYTKGSAHAVSREEEQGMIRAGYVADFTVLDRDLFSSAGHEVADAVVMMTVVDGEIMYEK</sequence>
<comment type="caution">
    <text evidence="2">The sequence shown here is derived from an EMBL/GenBank/DDBJ whole genome shotgun (WGS) entry which is preliminary data.</text>
</comment>
<evidence type="ECO:0000313" key="2">
    <source>
        <dbReference type="EMBL" id="SDX58807.1"/>
    </source>
</evidence>
<dbReference type="InterPro" id="IPR013108">
    <property type="entry name" value="Amidohydro_3"/>
</dbReference>
<name>A0A1H3CXF5_9BACI</name>
<feature type="domain" description="Amidohydrolase 3" evidence="1">
    <location>
        <begin position="52"/>
        <end position="526"/>
    </location>
</feature>
<dbReference type="SUPFAM" id="SSF51556">
    <property type="entry name" value="Metallo-dependent hydrolases"/>
    <property type="match status" value="1"/>
</dbReference>
<dbReference type="InterPro" id="IPR032466">
    <property type="entry name" value="Metal_Hydrolase"/>
</dbReference>
<reference evidence="2 3" key="1">
    <citation type="submission" date="2016-10" db="EMBL/GenBank/DDBJ databases">
        <authorList>
            <person name="Varghese N."/>
            <person name="Submissions S."/>
        </authorList>
    </citation>
    <scope>NUCLEOTIDE SEQUENCE [LARGE SCALE GENOMIC DNA]</scope>
    <source>
        <strain evidence="2 3">DSM 20748</strain>
    </source>
</reference>
<keyword evidence="3" id="KW-1185">Reference proteome</keyword>
<evidence type="ECO:0000313" key="3">
    <source>
        <dbReference type="Proteomes" id="UP000198647"/>
    </source>
</evidence>
<dbReference type="PANTHER" id="PTHR22642">
    <property type="entry name" value="IMIDAZOLONEPROPIONASE"/>
    <property type="match status" value="1"/>
</dbReference>
<organism evidence="2 3">
    <name type="scientific">Salimicrobium album</name>
    <dbReference type="NCBI Taxonomy" id="50717"/>
    <lineage>
        <taxon>Bacteria</taxon>
        <taxon>Bacillati</taxon>
        <taxon>Bacillota</taxon>
        <taxon>Bacilli</taxon>
        <taxon>Bacillales</taxon>
        <taxon>Bacillaceae</taxon>
        <taxon>Salimicrobium</taxon>
    </lineage>
</organism>
<dbReference type="Proteomes" id="UP000198647">
    <property type="component" value="Unassembled WGS sequence"/>
</dbReference>
<evidence type="ECO:0000259" key="1">
    <source>
        <dbReference type="Pfam" id="PF07969"/>
    </source>
</evidence>
<dbReference type="InterPro" id="IPR011059">
    <property type="entry name" value="Metal-dep_hydrolase_composite"/>
</dbReference>
<dbReference type="SUPFAM" id="SSF51338">
    <property type="entry name" value="Composite domain of metallo-dependent hydrolases"/>
    <property type="match status" value="1"/>
</dbReference>
<gene>
    <name evidence="2" type="ORF">SAMN04488081_0754</name>
</gene>
<dbReference type="InterPro" id="IPR033932">
    <property type="entry name" value="YtcJ-like"/>
</dbReference>
<dbReference type="PANTHER" id="PTHR22642:SF2">
    <property type="entry name" value="PROTEIN LONG AFTER FAR-RED 3"/>
    <property type="match status" value="1"/>
</dbReference>
<dbReference type="CDD" id="cd01300">
    <property type="entry name" value="YtcJ_like"/>
    <property type="match status" value="1"/>
</dbReference>
<dbReference type="Gene3D" id="2.30.40.10">
    <property type="entry name" value="Urease, subunit C, domain 1"/>
    <property type="match status" value="1"/>
</dbReference>
<dbReference type="Pfam" id="PF07969">
    <property type="entry name" value="Amidohydro_3"/>
    <property type="match status" value="1"/>
</dbReference>
<dbReference type="Gene3D" id="3.20.20.140">
    <property type="entry name" value="Metal-dependent hydrolases"/>
    <property type="match status" value="1"/>
</dbReference>
<proteinExistence type="predicted"/>
<dbReference type="EMBL" id="FNOS01000002">
    <property type="protein sequence ID" value="SDX58807.1"/>
    <property type="molecule type" value="Genomic_DNA"/>
</dbReference>
<protein>
    <recommendedName>
        <fullName evidence="1">Amidohydrolase 3 domain-containing protein</fullName>
    </recommendedName>
</protein>